<dbReference type="UniPathway" id="UPA00031">
    <property type="reaction ID" value="UER00008"/>
</dbReference>
<comment type="caution">
    <text evidence="10">The sequence shown here is derived from an EMBL/GenBank/DDBJ whole genome shotgun (WGS) entry which is preliminary data.</text>
</comment>
<accession>A0A645IZ93</accession>
<dbReference type="SUPFAM" id="SSF141734">
    <property type="entry name" value="HisI-like"/>
    <property type="match status" value="1"/>
</dbReference>
<dbReference type="AlphaFoldDB" id="A0A645IZ93"/>
<keyword evidence="8" id="KW-0368">Histidine biosynthesis</keyword>
<dbReference type="InterPro" id="IPR026660">
    <property type="entry name" value="PRA-CH"/>
</dbReference>
<evidence type="ECO:0000259" key="9">
    <source>
        <dbReference type="Pfam" id="PF01502"/>
    </source>
</evidence>
<name>A0A645IZ93_9ZZZZ</name>
<dbReference type="GO" id="GO:0004635">
    <property type="term" value="F:phosphoribosyl-AMP cyclohydrolase activity"/>
    <property type="evidence" value="ECO:0007669"/>
    <property type="project" value="UniProtKB-EC"/>
</dbReference>
<keyword evidence="7 10" id="KW-0378">Hydrolase</keyword>
<dbReference type="GO" id="GO:0004636">
    <property type="term" value="F:phosphoribosyl-ATP diphosphatase activity"/>
    <property type="evidence" value="ECO:0007669"/>
    <property type="project" value="UniProtKB-ARBA"/>
</dbReference>
<evidence type="ECO:0000256" key="2">
    <source>
        <dbReference type="ARBA" id="ARBA00005169"/>
    </source>
</evidence>
<keyword evidence="6" id="KW-0028">Amino-acid biosynthesis</keyword>
<evidence type="ECO:0000256" key="8">
    <source>
        <dbReference type="ARBA" id="ARBA00023102"/>
    </source>
</evidence>
<keyword evidence="5" id="KW-0963">Cytoplasm</keyword>
<evidence type="ECO:0000256" key="7">
    <source>
        <dbReference type="ARBA" id="ARBA00022801"/>
    </source>
</evidence>
<comment type="catalytic activity">
    <reaction evidence="1">
        <text>1-(5-phospho-beta-D-ribosyl)-5'-AMP + H2O = 1-(5-phospho-beta-D-ribosyl)-5-[(5-phospho-beta-D-ribosylamino)methylideneamino]imidazole-4-carboxamide</text>
        <dbReference type="Rhea" id="RHEA:20049"/>
        <dbReference type="ChEBI" id="CHEBI:15377"/>
        <dbReference type="ChEBI" id="CHEBI:58435"/>
        <dbReference type="ChEBI" id="CHEBI:59457"/>
        <dbReference type="EC" id="3.5.4.19"/>
    </reaction>
</comment>
<dbReference type="GO" id="GO:0000105">
    <property type="term" value="P:L-histidine biosynthetic process"/>
    <property type="evidence" value="ECO:0007669"/>
    <property type="project" value="UniProtKB-UniPathway"/>
</dbReference>
<reference evidence="10" key="1">
    <citation type="submission" date="2019-08" db="EMBL/GenBank/DDBJ databases">
        <authorList>
            <person name="Kucharzyk K."/>
            <person name="Murdoch R.W."/>
            <person name="Higgins S."/>
            <person name="Loffler F."/>
        </authorList>
    </citation>
    <scope>NUCLEOTIDE SEQUENCE</scope>
</reference>
<evidence type="ECO:0000256" key="3">
    <source>
        <dbReference type="ARBA" id="ARBA00012721"/>
    </source>
</evidence>
<protein>
    <recommendedName>
        <fullName evidence="4">Histidine biosynthesis bifunctional protein HisIE</fullName>
        <ecNumber evidence="3">3.5.4.19</ecNumber>
    </recommendedName>
</protein>
<dbReference type="EMBL" id="VSSQ01118723">
    <property type="protein sequence ID" value="MPN52523.1"/>
    <property type="molecule type" value="Genomic_DNA"/>
</dbReference>
<comment type="pathway">
    <text evidence="2">Amino-acid biosynthesis; L-histidine biosynthesis; L-histidine from 5-phospho-alpha-D-ribose 1-diphosphate: step 3/9.</text>
</comment>
<dbReference type="EC" id="3.5.4.19" evidence="3"/>
<dbReference type="Pfam" id="PF01502">
    <property type="entry name" value="PRA-CH"/>
    <property type="match status" value="1"/>
</dbReference>
<dbReference type="InterPro" id="IPR038019">
    <property type="entry name" value="PRib_AMP_CycHydrolase_sf"/>
</dbReference>
<dbReference type="InterPro" id="IPR002496">
    <property type="entry name" value="PRib_AMP_CycHydrolase_dom"/>
</dbReference>
<evidence type="ECO:0000256" key="1">
    <source>
        <dbReference type="ARBA" id="ARBA00000024"/>
    </source>
</evidence>
<sequence length="110" mass="12389">MIDFELDALFLKSELIPAVIQEDATGDVLMLAYMNKESLLLTLETKTTWFYSRSRQSLWNKGETSGHFQHVVSITADCDLDTLLVRVVQIGPACHTGAKSCFFNTIMEVE</sequence>
<dbReference type="PANTHER" id="PTHR42945">
    <property type="entry name" value="HISTIDINE BIOSYNTHESIS BIFUNCTIONAL PROTEIN"/>
    <property type="match status" value="1"/>
</dbReference>
<evidence type="ECO:0000256" key="6">
    <source>
        <dbReference type="ARBA" id="ARBA00022605"/>
    </source>
</evidence>
<dbReference type="NCBIfam" id="NF000768">
    <property type="entry name" value="PRK00051.1"/>
    <property type="match status" value="1"/>
</dbReference>
<dbReference type="HAMAP" id="MF_01021">
    <property type="entry name" value="HisI"/>
    <property type="match status" value="1"/>
</dbReference>
<evidence type="ECO:0000256" key="4">
    <source>
        <dbReference type="ARBA" id="ARBA00017720"/>
    </source>
</evidence>
<proteinExistence type="inferred from homology"/>
<organism evidence="10">
    <name type="scientific">bioreactor metagenome</name>
    <dbReference type="NCBI Taxonomy" id="1076179"/>
    <lineage>
        <taxon>unclassified sequences</taxon>
        <taxon>metagenomes</taxon>
        <taxon>ecological metagenomes</taxon>
    </lineage>
</organism>
<feature type="domain" description="Phosphoribosyl-AMP cyclohydrolase" evidence="9">
    <location>
        <begin position="30"/>
        <end position="103"/>
    </location>
</feature>
<evidence type="ECO:0000313" key="10">
    <source>
        <dbReference type="EMBL" id="MPN52523.1"/>
    </source>
</evidence>
<gene>
    <name evidence="10" type="primary">hisI_40</name>
    <name evidence="10" type="ORF">SDC9_200185</name>
</gene>
<evidence type="ECO:0000256" key="5">
    <source>
        <dbReference type="ARBA" id="ARBA00022490"/>
    </source>
</evidence>
<dbReference type="PANTHER" id="PTHR42945:SF1">
    <property type="entry name" value="HISTIDINE BIOSYNTHESIS BIFUNCTIONAL PROTEIN HIS7"/>
    <property type="match status" value="1"/>
</dbReference>
<dbReference type="FunFam" id="3.10.20.810:FF:000001">
    <property type="entry name" value="Histidine biosynthesis bifunctional protein HisIE"/>
    <property type="match status" value="1"/>
</dbReference>
<dbReference type="Gene3D" id="3.10.20.810">
    <property type="entry name" value="Phosphoribosyl-AMP cyclohydrolase"/>
    <property type="match status" value="1"/>
</dbReference>